<accession>A0ACB8BD66</accession>
<protein>
    <submittedName>
        <fullName evidence="1">Uncharacterized protein</fullName>
    </submittedName>
</protein>
<evidence type="ECO:0000313" key="2">
    <source>
        <dbReference type="Proteomes" id="UP000790709"/>
    </source>
</evidence>
<comment type="caution">
    <text evidence="1">The sequence shown here is derived from an EMBL/GenBank/DDBJ whole genome shotgun (WGS) entry which is preliminary data.</text>
</comment>
<sequence length="196" mass="21600">MSGTKTMKKLTQWTPQDPKTIACNASIDLTVKPQSGIRHGLRHWHAQTGKHAHSEDGPLIYEVGRKHLDTPQRQSKGCSSIIMATRRYLRQGWVAYVGAVSGGRSWKFSSTPTSGDVSSWSIVMVGSWAHSTLTNKCSSSKLESEVQHTDLEGTPITILNNFREGVVFKASSFQVRSKTHIVGRSTTSPDDHVVLN</sequence>
<gene>
    <name evidence="1" type="ORF">BV22DRAFT_587915</name>
</gene>
<proteinExistence type="predicted"/>
<dbReference type="Proteomes" id="UP000790709">
    <property type="component" value="Unassembled WGS sequence"/>
</dbReference>
<evidence type="ECO:0000313" key="1">
    <source>
        <dbReference type="EMBL" id="KAH7923382.1"/>
    </source>
</evidence>
<name>A0ACB8BD66_9AGAM</name>
<dbReference type="EMBL" id="MU266454">
    <property type="protein sequence ID" value="KAH7923382.1"/>
    <property type="molecule type" value="Genomic_DNA"/>
</dbReference>
<keyword evidence="2" id="KW-1185">Reference proteome</keyword>
<reference evidence="1" key="1">
    <citation type="journal article" date="2021" name="New Phytol.">
        <title>Evolutionary innovations through gain and loss of genes in the ectomycorrhizal Boletales.</title>
        <authorList>
            <person name="Wu G."/>
            <person name="Miyauchi S."/>
            <person name="Morin E."/>
            <person name="Kuo A."/>
            <person name="Drula E."/>
            <person name="Varga T."/>
            <person name="Kohler A."/>
            <person name="Feng B."/>
            <person name="Cao Y."/>
            <person name="Lipzen A."/>
            <person name="Daum C."/>
            <person name="Hundley H."/>
            <person name="Pangilinan J."/>
            <person name="Johnson J."/>
            <person name="Barry K."/>
            <person name="LaButti K."/>
            <person name="Ng V."/>
            <person name="Ahrendt S."/>
            <person name="Min B."/>
            <person name="Choi I.G."/>
            <person name="Park H."/>
            <person name="Plett J.M."/>
            <person name="Magnuson J."/>
            <person name="Spatafora J.W."/>
            <person name="Nagy L.G."/>
            <person name="Henrissat B."/>
            <person name="Grigoriev I.V."/>
            <person name="Yang Z.L."/>
            <person name="Xu J."/>
            <person name="Martin F.M."/>
        </authorList>
    </citation>
    <scope>NUCLEOTIDE SEQUENCE</scope>
    <source>
        <strain evidence="1">KUC20120723A-06</strain>
    </source>
</reference>
<organism evidence="1 2">
    <name type="scientific">Leucogyrophana mollusca</name>
    <dbReference type="NCBI Taxonomy" id="85980"/>
    <lineage>
        <taxon>Eukaryota</taxon>
        <taxon>Fungi</taxon>
        <taxon>Dikarya</taxon>
        <taxon>Basidiomycota</taxon>
        <taxon>Agaricomycotina</taxon>
        <taxon>Agaricomycetes</taxon>
        <taxon>Agaricomycetidae</taxon>
        <taxon>Boletales</taxon>
        <taxon>Boletales incertae sedis</taxon>
        <taxon>Leucogyrophana</taxon>
    </lineage>
</organism>